<dbReference type="PANTHER" id="PTHR21357">
    <property type="entry name" value="FAM172 FAMILY PROTEIN HOMOLOG CG10038"/>
    <property type="match status" value="1"/>
</dbReference>
<evidence type="ECO:0000259" key="3">
    <source>
        <dbReference type="Pfam" id="PF22749"/>
    </source>
</evidence>
<dbReference type="InterPro" id="IPR053858">
    <property type="entry name" value="Arb2_dom"/>
</dbReference>
<gene>
    <name evidence="4" type="ORF">SNE40_011315</name>
</gene>
<dbReference type="GO" id="GO:0035197">
    <property type="term" value="F:siRNA binding"/>
    <property type="evidence" value="ECO:0007669"/>
    <property type="project" value="TreeGrafter"/>
</dbReference>
<accession>A0AAN8JII4</accession>
<sequence length="401" mass="45775">MTGCIIEAFVQNVSHLNIVVAFMVLATILLFTFLFQNQIMAGVNANIPPSPAESEEEEPTYTFPETLQEFGYDFNDDGELRDIETDEYYNFHHTEGDHRYNQKRYEALGEKITEYVYDLMEKETKLKRVYIPLDAEENEARSFIFMSEDALSNPDKLMVLIHGSGAVRAGQWSRKLIINDNLDKGTQLPYIREGIKQGYGIFVLNTNVNEVKLNDGNEHPVKKNQTPEEHGIYVWQHFVLKSKAKHIAIVAHSYGGIVTLEVANKFTSDFLSRVFAIGFTDSVHSVSHQIDDIAIVDFLKEKAINYVSSNKEIGEPENSYEKHDCLRIAAGTNQHELTSWSCFDMLFDFIKDQYEMVKTAEESVRESADGSDNPTANEKTDSIQEEERKPTETPQTLKKEL</sequence>
<feature type="domain" description="Arb2" evidence="3">
    <location>
        <begin position="63"/>
        <end position="312"/>
    </location>
</feature>
<comment type="caution">
    <text evidence="4">The sequence shown here is derived from an EMBL/GenBank/DDBJ whole genome shotgun (WGS) entry which is preliminary data.</text>
</comment>
<feature type="region of interest" description="Disordered" evidence="1">
    <location>
        <begin position="361"/>
        <end position="401"/>
    </location>
</feature>
<feature type="transmembrane region" description="Helical" evidence="2">
    <location>
        <begin position="16"/>
        <end position="35"/>
    </location>
</feature>
<dbReference type="PANTHER" id="PTHR21357:SF4">
    <property type="entry name" value="FAM172 FAMILY PROTEIN HOMOLOG CG10038"/>
    <property type="match status" value="1"/>
</dbReference>
<feature type="compositionally biased region" description="Basic and acidic residues" evidence="1">
    <location>
        <begin position="378"/>
        <end position="401"/>
    </location>
</feature>
<organism evidence="4 5">
    <name type="scientific">Patella caerulea</name>
    <name type="common">Rayed Mediterranean limpet</name>
    <dbReference type="NCBI Taxonomy" id="87958"/>
    <lineage>
        <taxon>Eukaryota</taxon>
        <taxon>Metazoa</taxon>
        <taxon>Spiralia</taxon>
        <taxon>Lophotrochozoa</taxon>
        <taxon>Mollusca</taxon>
        <taxon>Gastropoda</taxon>
        <taxon>Patellogastropoda</taxon>
        <taxon>Patelloidea</taxon>
        <taxon>Patellidae</taxon>
        <taxon>Patella</taxon>
    </lineage>
</organism>
<evidence type="ECO:0000313" key="4">
    <source>
        <dbReference type="EMBL" id="KAK6178816.1"/>
    </source>
</evidence>
<dbReference type="AlphaFoldDB" id="A0AAN8JII4"/>
<dbReference type="InterPro" id="IPR029058">
    <property type="entry name" value="AB_hydrolase_fold"/>
</dbReference>
<evidence type="ECO:0000256" key="2">
    <source>
        <dbReference type="SAM" id="Phobius"/>
    </source>
</evidence>
<dbReference type="GO" id="GO:0005634">
    <property type="term" value="C:nucleus"/>
    <property type="evidence" value="ECO:0007669"/>
    <property type="project" value="TreeGrafter"/>
</dbReference>
<name>A0AAN8JII4_PATCE</name>
<protein>
    <recommendedName>
        <fullName evidence="3">Arb2 domain-containing protein</fullName>
    </recommendedName>
</protein>
<evidence type="ECO:0000256" key="1">
    <source>
        <dbReference type="SAM" id="MobiDB-lite"/>
    </source>
</evidence>
<keyword evidence="2" id="KW-0472">Membrane</keyword>
<keyword evidence="2" id="KW-1133">Transmembrane helix</keyword>
<dbReference type="SUPFAM" id="SSF53474">
    <property type="entry name" value="alpha/beta-Hydrolases"/>
    <property type="match status" value="1"/>
</dbReference>
<dbReference type="Proteomes" id="UP001347796">
    <property type="component" value="Unassembled WGS sequence"/>
</dbReference>
<dbReference type="InterPro" id="IPR048263">
    <property type="entry name" value="Arb2"/>
</dbReference>
<dbReference type="EMBL" id="JAZGQO010000008">
    <property type="protein sequence ID" value="KAK6178816.1"/>
    <property type="molecule type" value="Genomic_DNA"/>
</dbReference>
<dbReference type="GO" id="GO:0031048">
    <property type="term" value="P:regulatory ncRNA-mediated heterochromatin formation"/>
    <property type="evidence" value="ECO:0007669"/>
    <property type="project" value="TreeGrafter"/>
</dbReference>
<reference evidence="4 5" key="1">
    <citation type="submission" date="2024-01" db="EMBL/GenBank/DDBJ databases">
        <title>The genome of the rayed Mediterranean limpet Patella caerulea (Linnaeus, 1758).</title>
        <authorList>
            <person name="Anh-Thu Weber A."/>
            <person name="Halstead-Nussloch G."/>
        </authorList>
    </citation>
    <scope>NUCLEOTIDE SEQUENCE [LARGE SCALE GENOMIC DNA]</scope>
    <source>
        <strain evidence="4">AATW-2023a</strain>
        <tissue evidence="4">Whole specimen</tissue>
    </source>
</reference>
<keyword evidence="5" id="KW-1185">Reference proteome</keyword>
<dbReference type="Gene3D" id="3.40.50.1820">
    <property type="entry name" value="alpha/beta hydrolase"/>
    <property type="match status" value="1"/>
</dbReference>
<dbReference type="Pfam" id="PF22749">
    <property type="entry name" value="Arb2"/>
    <property type="match status" value="1"/>
</dbReference>
<keyword evidence="2" id="KW-0812">Transmembrane</keyword>
<evidence type="ECO:0000313" key="5">
    <source>
        <dbReference type="Proteomes" id="UP001347796"/>
    </source>
</evidence>
<proteinExistence type="predicted"/>